<dbReference type="SUPFAM" id="SSF52540">
    <property type="entry name" value="P-loop containing nucleoside triphosphate hydrolases"/>
    <property type="match status" value="1"/>
</dbReference>
<name>A0ABS9L0X2_9BACT</name>
<reference evidence="1" key="1">
    <citation type="submission" date="2022-01" db="EMBL/GenBank/DDBJ databases">
        <authorList>
            <person name="Jo J.-H."/>
            <person name="Im W.-T."/>
        </authorList>
    </citation>
    <scope>NUCLEOTIDE SEQUENCE</scope>
    <source>
        <strain evidence="1">NA20</strain>
    </source>
</reference>
<evidence type="ECO:0008006" key="3">
    <source>
        <dbReference type="Google" id="ProtNLM"/>
    </source>
</evidence>
<dbReference type="EMBL" id="JAKLTR010000034">
    <property type="protein sequence ID" value="MCG2618114.1"/>
    <property type="molecule type" value="Genomic_DNA"/>
</dbReference>
<sequence length="220" mass="25485">MNIIIVGFSATGKSAIVEELKMQLGDELDCIDSNKWIAKEYNEDIYSLYLDRHDPADPVNRKSLMDTIVKGEEEFIQYLKRHKGPYIAAIGPNVHTRKGWEDYLDTAEPYVIYLWADVDAVYKGLKKQENDLPPDIKNNDAFGVWNLGIIRNYDEASGKYVEMPTRLAKQNVAKLILENEMEYDMMATDSFAAIYLLEWHNDYSELEKYRLITTVQDLIK</sequence>
<keyword evidence="2" id="KW-1185">Reference proteome</keyword>
<gene>
    <name evidence="1" type="ORF">LZZ85_27675</name>
</gene>
<organism evidence="1 2">
    <name type="scientific">Terrimonas ginsenosidimutans</name>
    <dbReference type="NCBI Taxonomy" id="2908004"/>
    <lineage>
        <taxon>Bacteria</taxon>
        <taxon>Pseudomonadati</taxon>
        <taxon>Bacteroidota</taxon>
        <taxon>Chitinophagia</taxon>
        <taxon>Chitinophagales</taxon>
        <taxon>Chitinophagaceae</taxon>
        <taxon>Terrimonas</taxon>
    </lineage>
</organism>
<evidence type="ECO:0000313" key="1">
    <source>
        <dbReference type="EMBL" id="MCG2618114.1"/>
    </source>
</evidence>
<evidence type="ECO:0000313" key="2">
    <source>
        <dbReference type="Proteomes" id="UP001165367"/>
    </source>
</evidence>
<dbReference type="Gene3D" id="3.40.50.300">
    <property type="entry name" value="P-loop containing nucleotide triphosphate hydrolases"/>
    <property type="match status" value="1"/>
</dbReference>
<dbReference type="RefSeq" id="WP_237877283.1">
    <property type="nucleotide sequence ID" value="NZ_JAKLTR010000034.1"/>
</dbReference>
<dbReference type="InterPro" id="IPR027417">
    <property type="entry name" value="P-loop_NTPase"/>
</dbReference>
<accession>A0ABS9L0X2</accession>
<comment type="caution">
    <text evidence="1">The sequence shown here is derived from an EMBL/GenBank/DDBJ whole genome shotgun (WGS) entry which is preliminary data.</text>
</comment>
<proteinExistence type="predicted"/>
<protein>
    <recommendedName>
        <fullName evidence="3">Adenylate kinase</fullName>
    </recommendedName>
</protein>
<dbReference type="Proteomes" id="UP001165367">
    <property type="component" value="Unassembled WGS sequence"/>
</dbReference>